<dbReference type="InterPro" id="IPR036291">
    <property type="entry name" value="NAD(P)-bd_dom_sf"/>
</dbReference>
<evidence type="ECO:0000313" key="4">
    <source>
        <dbReference type="Proteomes" id="UP001597187"/>
    </source>
</evidence>
<organism evidence="3 4">
    <name type="scientific">Halomarina rubra</name>
    <dbReference type="NCBI Taxonomy" id="2071873"/>
    <lineage>
        <taxon>Archaea</taxon>
        <taxon>Methanobacteriati</taxon>
        <taxon>Methanobacteriota</taxon>
        <taxon>Stenosarchaea group</taxon>
        <taxon>Halobacteria</taxon>
        <taxon>Halobacteriales</taxon>
        <taxon>Natronomonadaceae</taxon>
        <taxon>Halomarina</taxon>
    </lineage>
</organism>
<dbReference type="AlphaFoldDB" id="A0ABD6AY70"/>
<dbReference type="PRINTS" id="PR00080">
    <property type="entry name" value="SDRFAMILY"/>
</dbReference>
<dbReference type="RefSeq" id="WP_250873790.1">
    <property type="nucleotide sequence ID" value="NZ_JALXFV010000005.1"/>
</dbReference>
<evidence type="ECO:0000256" key="1">
    <source>
        <dbReference type="ARBA" id="ARBA00023002"/>
    </source>
</evidence>
<sequence>MNWDADRIPDQSGRTAVVTGANSGLGFETSRELAAAGAHVVLACRDTERGREAATEIREETTDASLELLELDLADLASIRSFAETFGRRHDTLDLLVNNAGVMAIPRRETDDGFEMQFGVNHLGHFALTGLVLDSVRAADAGRVVTVSSGAHQRGKVNFGDLHGETDYDEWRAYAQSKLANLLFAYELQRRLRAADAAAISVAAHPGWAATELQKRGPQMRGSRLRAIMMRAANRLLAQTAEEGALPILYAATAPDVVGGAYYGPDGLAEMRGGPTRVESTERSHDLDAARRLWEYSEKATDVSYSLPPPKYV</sequence>
<evidence type="ECO:0000256" key="2">
    <source>
        <dbReference type="RuleBase" id="RU000363"/>
    </source>
</evidence>
<keyword evidence="1" id="KW-0560">Oxidoreductase</keyword>
<comment type="caution">
    <text evidence="3">The sequence shown here is derived from an EMBL/GenBank/DDBJ whole genome shotgun (WGS) entry which is preliminary data.</text>
</comment>
<dbReference type="Proteomes" id="UP001597187">
    <property type="component" value="Unassembled WGS sequence"/>
</dbReference>
<dbReference type="PANTHER" id="PTHR43157">
    <property type="entry name" value="PHOSPHATIDYLINOSITOL-GLYCAN BIOSYNTHESIS CLASS F PROTEIN-RELATED"/>
    <property type="match status" value="1"/>
</dbReference>
<keyword evidence="4" id="KW-1185">Reference proteome</keyword>
<dbReference type="Pfam" id="PF00106">
    <property type="entry name" value="adh_short"/>
    <property type="match status" value="1"/>
</dbReference>
<dbReference type="EMBL" id="JBHUDC010000005">
    <property type="protein sequence ID" value="MFD1513824.1"/>
    <property type="molecule type" value="Genomic_DNA"/>
</dbReference>
<reference evidence="3 4" key="1">
    <citation type="journal article" date="2019" name="Int. J. Syst. Evol. Microbiol.">
        <title>The Global Catalogue of Microorganisms (GCM) 10K type strain sequencing project: providing services to taxonomists for standard genome sequencing and annotation.</title>
        <authorList>
            <consortium name="The Broad Institute Genomics Platform"/>
            <consortium name="The Broad Institute Genome Sequencing Center for Infectious Disease"/>
            <person name="Wu L."/>
            <person name="Ma J."/>
        </authorList>
    </citation>
    <scope>NUCLEOTIDE SEQUENCE [LARGE SCALE GENOMIC DNA]</scope>
    <source>
        <strain evidence="3 4">CGMCC 1.12563</strain>
    </source>
</reference>
<dbReference type="GO" id="GO:0016491">
    <property type="term" value="F:oxidoreductase activity"/>
    <property type="evidence" value="ECO:0007669"/>
    <property type="project" value="UniProtKB-KW"/>
</dbReference>
<accession>A0ABD6AY70</accession>
<comment type="similarity">
    <text evidence="2">Belongs to the short-chain dehydrogenases/reductases (SDR) family.</text>
</comment>
<dbReference type="NCBIfam" id="NF004513">
    <property type="entry name" value="PRK05854.1"/>
    <property type="match status" value="1"/>
</dbReference>
<dbReference type="CDD" id="cd05327">
    <property type="entry name" value="retinol-DH_like_SDR_c_like"/>
    <property type="match status" value="1"/>
</dbReference>
<gene>
    <name evidence="3" type="ORF">ACFSBT_11095</name>
</gene>
<evidence type="ECO:0000313" key="3">
    <source>
        <dbReference type="EMBL" id="MFD1513824.1"/>
    </source>
</evidence>
<dbReference type="InterPro" id="IPR002347">
    <property type="entry name" value="SDR_fam"/>
</dbReference>
<dbReference type="PRINTS" id="PR00081">
    <property type="entry name" value="GDHRDH"/>
</dbReference>
<name>A0ABD6AY70_9EURY</name>
<proteinExistence type="inferred from homology"/>
<protein>
    <submittedName>
        <fullName evidence="3">Oxidoreductase</fullName>
    </submittedName>
</protein>
<dbReference type="SUPFAM" id="SSF51735">
    <property type="entry name" value="NAD(P)-binding Rossmann-fold domains"/>
    <property type="match status" value="1"/>
</dbReference>
<dbReference type="Gene3D" id="3.40.50.720">
    <property type="entry name" value="NAD(P)-binding Rossmann-like Domain"/>
    <property type="match status" value="1"/>
</dbReference>
<dbReference type="NCBIfam" id="NF004846">
    <property type="entry name" value="PRK06197.1"/>
    <property type="match status" value="1"/>
</dbReference>
<dbReference type="PANTHER" id="PTHR43157:SF31">
    <property type="entry name" value="PHOSPHATIDYLINOSITOL-GLYCAN BIOSYNTHESIS CLASS F PROTEIN"/>
    <property type="match status" value="1"/>
</dbReference>